<evidence type="ECO:0000256" key="1">
    <source>
        <dbReference type="ARBA" id="ARBA00022723"/>
    </source>
</evidence>
<dbReference type="InterPro" id="IPR007837">
    <property type="entry name" value="DinB"/>
</dbReference>
<keyword evidence="1" id="KW-0479">Metal-binding</keyword>
<protein>
    <recommendedName>
        <fullName evidence="3">Damage-inducible protein DinB</fullName>
    </recommendedName>
</protein>
<evidence type="ECO:0000313" key="2">
    <source>
        <dbReference type="EMBL" id="KKO05200.1"/>
    </source>
</evidence>
<organism evidence="2">
    <name type="scientific">marine sediment metagenome</name>
    <dbReference type="NCBI Taxonomy" id="412755"/>
    <lineage>
        <taxon>unclassified sequences</taxon>
        <taxon>metagenomes</taxon>
        <taxon>ecological metagenomes</taxon>
    </lineage>
</organism>
<dbReference type="GO" id="GO:0046872">
    <property type="term" value="F:metal ion binding"/>
    <property type="evidence" value="ECO:0007669"/>
    <property type="project" value="UniProtKB-KW"/>
</dbReference>
<dbReference type="EMBL" id="LAZR01000020">
    <property type="protein sequence ID" value="KKO05200.1"/>
    <property type="molecule type" value="Genomic_DNA"/>
</dbReference>
<dbReference type="SUPFAM" id="SSF109854">
    <property type="entry name" value="DinB/YfiT-like putative metalloenzymes"/>
    <property type="match status" value="1"/>
</dbReference>
<dbReference type="AlphaFoldDB" id="A0A0F9VMB2"/>
<proteinExistence type="predicted"/>
<reference evidence="2" key="1">
    <citation type="journal article" date="2015" name="Nature">
        <title>Complex archaea that bridge the gap between prokaryotes and eukaryotes.</title>
        <authorList>
            <person name="Spang A."/>
            <person name="Saw J.H."/>
            <person name="Jorgensen S.L."/>
            <person name="Zaremba-Niedzwiedzka K."/>
            <person name="Martijn J."/>
            <person name="Lind A.E."/>
            <person name="van Eijk R."/>
            <person name="Schleper C."/>
            <person name="Guy L."/>
            <person name="Ettema T.J."/>
        </authorList>
    </citation>
    <scope>NUCLEOTIDE SEQUENCE</scope>
</reference>
<evidence type="ECO:0008006" key="3">
    <source>
        <dbReference type="Google" id="ProtNLM"/>
    </source>
</evidence>
<dbReference type="Gene3D" id="1.20.120.450">
    <property type="entry name" value="dinb family like domain"/>
    <property type="match status" value="1"/>
</dbReference>
<accession>A0A0F9VMB2</accession>
<dbReference type="InterPro" id="IPR034660">
    <property type="entry name" value="DinB/YfiT-like"/>
</dbReference>
<dbReference type="Pfam" id="PF05163">
    <property type="entry name" value="DinB"/>
    <property type="match status" value="1"/>
</dbReference>
<comment type="caution">
    <text evidence="2">The sequence shown here is derived from an EMBL/GenBank/DDBJ whole genome shotgun (WGS) entry which is preliminary data.</text>
</comment>
<name>A0A0F9VMB2_9ZZZZ</name>
<dbReference type="PANTHER" id="PTHR37302">
    <property type="entry name" value="SLR1116 PROTEIN"/>
    <property type="match status" value="1"/>
</dbReference>
<gene>
    <name evidence="2" type="ORF">LCGC14_0080200</name>
</gene>
<dbReference type="PANTHER" id="PTHR37302:SF1">
    <property type="entry name" value="PROTEIN DINB"/>
    <property type="match status" value="1"/>
</dbReference>
<sequence>MEAFFNEIFDYNFHCNKTLIDECLALNTIPPKTMSLFSHILNAHHLWNARILNKPSEFEVWQEHDIKDWADIHYENQRSSFEIVSNADSFDRRIDYENTEGRLFTNTLQDILFHIINHSTNHRGQIAVDFRNNGENPIGSDYVYYKR</sequence>